<proteinExistence type="predicted"/>
<dbReference type="HOGENOM" id="CLU_3091535_0_0_1"/>
<evidence type="ECO:0000313" key="1">
    <source>
        <dbReference type="EMBL" id="EAR81897.1"/>
    </source>
</evidence>
<reference evidence="2" key="1">
    <citation type="journal article" date="2006" name="PLoS Biol.">
        <title>Macronuclear genome sequence of the ciliate Tetrahymena thermophila, a model eukaryote.</title>
        <authorList>
            <person name="Eisen J.A."/>
            <person name="Coyne R.S."/>
            <person name="Wu M."/>
            <person name="Wu D."/>
            <person name="Thiagarajan M."/>
            <person name="Wortman J.R."/>
            <person name="Badger J.H."/>
            <person name="Ren Q."/>
            <person name="Amedeo P."/>
            <person name="Jones K.M."/>
            <person name="Tallon L.J."/>
            <person name="Delcher A.L."/>
            <person name="Salzberg S.L."/>
            <person name="Silva J.C."/>
            <person name="Haas B.J."/>
            <person name="Majoros W.H."/>
            <person name="Farzad M."/>
            <person name="Carlton J.M."/>
            <person name="Smith R.K. Jr."/>
            <person name="Garg J."/>
            <person name="Pearlman R.E."/>
            <person name="Karrer K.M."/>
            <person name="Sun L."/>
            <person name="Manning G."/>
            <person name="Elde N.C."/>
            <person name="Turkewitz A.P."/>
            <person name="Asai D.J."/>
            <person name="Wilkes D.E."/>
            <person name="Wang Y."/>
            <person name="Cai H."/>
            <person name="Collins K."/>
            <person name="Stewart B.A."/>
            <person name="Lee S.R."/>
            <person name="Wilamowska K."/>
            <person name="Weinberg Z."/>
            <person name="Ruzzo W.L."/>
            <person name="Wloga D."/>
            <person name="Gaertig J."/>
            <person name="Frankel J."/>
            <person name="Tsao C.-C."/>
            <person name="Gorovsky M.A."/>
            <person name="Keeling P.J."/>
            <person name="Waller R.F."/>
            <person name="Patron N.J."/>
            <person name="Cherry J.M."/>
            <person name="Stover N.A."/>
            <person name="Krieger C.J."/>
            <person name="del Toro C."/>
            <person name="Ryder H.F."/>
            <person name="Williamson S.C."/>
            <person name="Barbeau R.A."/>
            <person name="Hamilton E.P."/>
            <person name="Orias E."/>
        </authorList>
    </citation>
    <scope>NUCLEOTIDE SEQUENCE [LARGE SCALE GENOMIC DNA]</scope>
    <source>
        <strain evidence="2">SB210</strain>
    </source>
</reference>
<name>Q229D1_TETTS</name>
<evidence type="ECO:0000313" key="2">
    <source>
        <dbReference type="Proteomes" id="UP000009168"/>
    </source>
</evidence>
<protein>
    <submittedName>
        <fullName evidence="1">Uncharacterized protein</fullName>
    </submittedName>
</protein>
<dbReference type="AlphaFoldDB" id="Q229D1"/>
<dbReference type="RefSeq" id="XP_001029560.1">
    <property type="nucleotide sequence ID" value="XM_001029560.1"/>
</dbReference>
<keyword evidence="2" id="KW-1185">Reference proteome</keyword>
<organism evidence="1 2">
    <name type="scientific">Tetrahymena thermophila (strain SB210)</name>
    <dbReference type="NCBI Taxonomy" id="312017"/>
    <lineage>
        <taxon>Eukaryota</taxon>
        <taxon>Sar</taxon>
        <taxon>Alveolata</taxon>
        <taxon>Ciliophora</taxon>
        <taxon>Intramacronucleata</taxon>
        <taxon>Oligohymenophorea</taxon>
        <taxon>Hymenostomatida</taxon>
        <taxon>Tetrahymenina</taxon>
        <taxon>Tetrahymenidae</taxon>
        <taxon>Tetrahymena</taxon>
    </lineage>
</organism>
<gene>
    <name evidence="1" type="ORF">TTHERM_01435700</name>
</gene>
<dbReference type="KEGG" id="tet:TTHERM_01435700"/>
<dbReference type="EMBL" id="GG662501">
    <property type="protein sequence ID" value="EAR81897.1"/>
    <property type="molecule type" value="Genomic_DNA"/>
</dbReference>
<dbReference type="GeneID" id="7832767"/>
<dbReference type="Proteomes" id="UP000009168">
    <property type="component" value="Unassembled WGS sequence"/>
</dbReference>
<sequence length="52" mass="6255">MLKKSKINNLQSITLCLLLKIESFLRCSLFFRSTFLDFTQEYYKICLHHLVI</sequence>
<dbReference type="InParanoid" id="Q229D1"/>
<accession>Q229D1</accession>